<name>A0A507C6W0_9FUNG</name>
<dbReference type="GO" id="GO:0006366">
    <property type="term" value="P:transcription by RNA polymerase II"/>
    <property type="evidence" value="ECO:0007669"/>
    <property type="project" value="UniProtKB-ARBA"/>
</dbReference>
<sequence length="463" mass="52331">MALKQPDIWTYLKDLAPPIRAKVYAQPASALAVLRLMPEPSRHLILRLLYAASPIPAKLATNWFYDGSMNKLKDAIKTLRNLYILVDPPSQGPAPGGKAPELKLKLNETFQLNLHRALTLSGDTNSFGKPPDTPDKHATSILSLDEYSNKQWEASAFDTGIFPTIAHTAFYEDNGNGLEMLMVKSGLMVKSYNGTHITNKGFAFLLQDLHTQVWSFLVHYLEMCEDLKMDAVQVLHLIFTFASLKLGQDYAVDCLTIDQTMALQDFKPLGLVYQRKKGSARFYPTRMATTLISGCRITDKPPSDSGFIMLETNYRVYAYTSSPLQISVLGLFVQMRARFSNMVVGLITRDSVRKALYNGITANQIISYLHTHAHPEMAKQTPVLPPTVVDQIRLWEMERNRLKFFRGYLYQNFSSPEDWKKGFVYATEVGALIWSNEQARQFFVTEEGHPLVKTFVGSLRRGV</sequence>
<dbReference type="PANTHER" id="PTHR13152:SF0">
    <property type="entry name" value="GENERAL TRANSCRIPTION FACTOR IIH SUBUNIT 4"/>
    <property type="match status" value="1"/>
</dbReference>
<keyword evidence="6 9" id="KW-0804">Transcription</keyword>
<evidence type="ECO:0000256" key="3">
    <source>
        <dbReference type="ARBA" id="ARBA00007132"/>
    </source>
</evidence>
<dbReference type="Gene3D" id="3.30.70.2610">
    <property type="match status" value="1"/>
</dbReference>
<dbReference type="GO" id="GO:0003690">
    <property type="term" value="F:double-stranded DNA binding"/>
    <property type="evidence" value="ECO:0007669"/>
    <property type="project" value="TreeGrafter"/>
</dbReference>
<dbReference type="NCBIfam" id="TIGR00625">
    <property type="entry name" value="tfb2"/>
    <property type="match status" value="1"/>
</dbReference>
<dbReference type="GO" id="GO:0005675">
    <property type="term" value="C:transcription factor TFIIH holo complex"/>
    <property type="evidence" value="ECO:0007669"/>
    <property type="project" value="TreeGrafter"/>
</dbReference>
<comment type="function">
    <text evidence="1">Component of the general transcription and DNA repair factor IIH (TFIIH) core complex, which is involved in general and transcription-coupled nucleotide excision repair (NER) of damaged DNA and, when complexed to TFIIK, in RNA transcription by RNA polymerase II. In NER, TFIIH acts by opening DNA around the lesion to allow the excision of the damaged oligonucleotide and its replacement by a new DNA fragment. In transcription, TFIIH has an essential role in transcription initiation. When the pre-initiation complex (PIC) has been established, TFIIH is required for promoter opening and promoter escape. Phosphorylation of the C-terminal tail (CTD) of the largest subunit of RNA polymerase II by the kinase module TFIIK controls the initiation of transcription.</text>
</comment>
<dbReference type="GO" id="GO:0000439">
    <property type="term" value="C:transcription factor TFIIH core complex"/>
    <property type="evidence" value="ECO:0007669"/>
    <property type="project" value="InterPro"/>
</dbReference>
<evidence type="ECO:0000256" key="9">
    <source>
        <dbReference type="RuleBase" id="RU364024"/>
    </source>
</evidence>
<dbReference type="Pfam" id="PF03849">
    <property type="entry name" value="Tfb2"/>
    <property type="match status" value="1"/>
</dbReference>
<accession>A0A507C6W0</accession>
<dbReference type="Proteomes" id="UP000319731">
    <property type="component" value="Unassembled WGS sequence"/>
</dbReference>
<keyword evidence="4 9" id="KW-0227">DNA damage</keyword>
<evidence type="ECO:0000256" key="7">
    <source>
        <dbReference type="ARBA" id="ARBA00023204"/>
    </source>
</evidence>
<evidence type="ECO:0000256" key="5">
    <source>
        <dbReference type="ARBA" id="ARBA00023015"/>
    </source>
</evidence>
<dbReference type="RefSeq" id="XP_031024633.1">
    <property type="nucleotide sequence ID" value="XM_031169353.1"/>
</dbReference>
<dbReference type="GO" id="GO:0001671">
    <property type="term" value="F:ATPase activator activity"/>
    <property type="evidence" value="ECO:0007669"/>
    <property type="project" value="InterPro"/>
</dbReference>
<evidence type="ECO:0000256" key="4">
    <source>
        <dbReference type="ARBA" id="ARBA00022763"/>
    </source>
</evidence>
<dbReference type="GO" id="GO:0006289">
    <property type="term" value="P:nucleotide-excision repair"/>
    <property type="evidence" value="ECO:0007669"/>
    <property type="project" value="InterPro"/>
</dbReference>
<keyword evidence="8 9" id="KW-0539">Nucleus</keyword>
<feature type="domain" description="Transcription factor Tfb2 C-terminal" evidence="10">
    <location>
        <begin position="390"/>
        <end position="456"/>
    </location>
</feature>
<evidence type="ECO:0000256" key="6">
    <source>
        <dbReference type="ARBA" id="ARBA00023163"/>
    </source>
</evidence>
<keyword evidence="5 9" id="KW-0805">Transcription regulation</keyword>
<dbReference type="STRING" id="1806994.A0A507C6W0"/>
<evidence type="ECO:0000256" key="8">
    <source>
        <dbReference type="ARBA" id="ARBA00023242"/>
    </source>
</evidence>
<organism evidence="11 12">
    <name type="scientific">Synchytrium microbalum</name>
    <dbReference type="NCBI Taxonomy" id="1806994"/>
    <lineage>
        <taxon>Eukaryota</taxon>
        <taxon>Fungi</taxon>
        <taxon>Fungi incertae sedis</taxon>
        <taxon>Chytridiomycota</taxon>
        <taxon>Chytridiomycota incertae sedis</taxon>
        <taxon>Chytridiomycetes</taxon>
        <taxon>Synchytriales</taxon>
        <taxon>Synchytriaceae</taxon>
        <taxon>Synchytrium</taxon>
    </lineage>
</organism>
<reference evidence="11 12" key="1">
    <citation type="journal article" date="2019" name="Sci. Rep.">
        <title>Comparative genomics of chytrid fungi reveal insights into the obligate biotrophic and pathogenic lifestyle of Synchytrium endobioticum.</title>
        <authorList>
            <person name="van de Vossenberg B.T.L.H."/>
            <person name="Warris S."/>
            <person name="Nguyen H.D.T."/>
            <person name="van Gent-Pelzer M.P.E."/>
            <person name="Joly D.L."/>
            <person name="van de Geest H.C."/>
            <person name="Bonants P.J.M."/>
            <person name="Smith D.S."/>
            <person name="Levesque C.A."/>
            <person name="van der Lee T.A.J."/>
        </authorList>
    </citation>
    <scope>NUCLEOTIDE SEQUENCE [LARGE SCALE GENOMIC DNA]</scope>
    <source>
        <strain evidence="11 12">JEL517</strain>
    </source>
</reference>
<dbReference type="OrthoDB" id="364513at2759"/>
<evidence type="ECO:0000259" key="10">
    <source>
        <dbReference type="Pfam" id="PF18307"/>
    </source>
</evidence>
<dbReference type="Pfam" id="PF18307">
    <property type="entry name" value="Tfb2_C"/>
    <property type="match status" value="1"/>
</dbReference>
<proteinExistence type="inferred from homology"/>
<comment type="similarity">
    <text evidence="3 9">Belongs to the TFB2 family.</text>
</comment>
<keyword evidence="7 9" id="KW-0234">DNA repair</keyword>
<evidence type="ECO:0000256" key="2">
    <source>
        <dbReference type="ARBA" id="ARBA00004123"/>
    </source>
</evidence>
<dbReference type="AlphaFoldDB" id="A0A507C6W0"/>
<evidence type="ECO:0000313" key="12">
    <source>
        <dbReference type="Proteomes" id="UP000319731"/>
    </source>
</evidence>
<evidence type="ECO:0000313" key="11">
    <source>
        <dbReference type="EMBL" id="TPX33716.1"/>
    </source>
</evidence>
<evidence type="ECO:0000256" key="1">
    <source>
        <dbReference type="ARBA" id="ARBA00002817"/>
    </source>
</evidence>
<comment type="subcellular location">
    <subcellularLocation>
        <location evidence="2 9">Nucleus</location>
    </subcellularLocation>
</comment>
<comment type="caution">
    <text evidence="11">The sequence shown here is derived from an EMBL/GenBank/DDBJ whole genome shotgun (WGS) entry which is preliminary data.</text>
</comment>
<keyword evidence="12" id="KW-1185">Reference proteome</keyword>
<dbReference type="EMBL" id="QEAO01000018">
    <property type="protein sequence ID" value="TPX33716.1"/>
    <property type="molecule type" value="Genomic_DNA"/>
</dbReference>
<gene>
    <name evidence="11" type="ORF">SmJEL517_g03425</name>
</gene>
<dbReference type="GeneID" id="42004650"/>
<protein>
    <recommendedName>
        <fullName evidence="9">RNA polymerase II transcription factor B subunit 2</fullName>
    </recommendedName>
</protein>
<dbReference type="FunFam" id="3.30.70.2610:FF:000001">
    <property type="entry name" value="General transcription factor IIH subunit 4"/>
    <property type="match status" value="1"/>
</dbReference>
<dbReference type="InterPro" id="IPR004598">
    <property type="entry name" value="TFIIH_p52/Tfb2"/>
</dbReference>
<dbReference type="PANTHER" id="PTHR13152">
    <property type="entry name" value="TFIIH, POLYPEPTIDE 4"/>
    <property type="match status" value="1"/>
</dbReference>
<comment type="function">
    <text evidence="9">Component of the general transcription and DNA repair factor IIH (TFIIH) core complex which is involved in general and transcription-coupled nucleotide excision repair (NER) of damaged DNA.</text>
</comment>
<dbReference type="InterPro" id="IPR040662">
    <property type="entry name" value="Tfb2_C"/>
</dbReference>